<dbReference type="Proteomes" id="UP000830167">
    <property type="component" value="Chromosome"/>
</dbReference>
<reference evidence="2" key="1">
    <citation type="submission" date="2021-12" db="EMBL/GenBank/DDBJ databases">
        <title>Alicyclobacillaceae gen. nov., sp. nov., isolated from chalcocite enrichment system.</title>
        <authorList>
            <person name="Jiang Z."/>
        </authorList>
    </citation>
    <scope>NUCLEOTIDE SEQUENCE</scope>
    <source>
        <strain evidence="2">MYW30-H2</strain>
    </source>
</reference>
<dbReference type="SUPFAM" id="SSF160214">
    <property type="entry name" value="FlaG-like"/>
    <property type="match status" value="1"/>
</dbReference>
<sequence>MEFGINNMNQSYANPLQQTQLLPIQPVEPLLPAQPTDSHREGNSRFQNQDEAARKERIAKAMEQLRHMARQHSLQVRLDYNKEADHIVIQFMDPENNNEVVRQIPTEAILNMDIQMRKYLGMLFDKKA</sequence>
<evidence type="ECO:0000256" key="1">
    <source>
        <dbReference type="SAM" id="MobiDB-lite"/>
    </source>
</evidence>
<keyword evidence="2" id="KW-0282">Flagellum</keyword>
<protein>
    <submittedName>
        <fullName evidence="2">Flagellar protein FlaG</fullName>
    </submittedName>
</protein>
<proteinExistence type="predicted"/>
<dbReference type="EMBL" id="CP089291">
    <property type="protein sequence ID" value="UOF89914.1"/>
    <property type="molecule type" value="Genomic_DNA"/>
</dbReference>
<dbReference type="Pfam" id="PF03646">
    <property type="entry name" value="FlaG"/>
    <property type="match status" value="1"/>
</dbReference>
<dbReference type="InterPro" id="IPR035924">
    <property type="entry name" value="FlaG-like_sf"/>
</dbReference>
<accession>A0ABY4CIR7</accession>
<feature type="region of interest" description="Disordered" evidence="1">
    <location>
        <begin position="23"/>
        <end position="54"/>
    </location>
</feature>
<name>A0ABY4CIR7_9BACL</name>
<gene>
    <name evidence="2" type="ORF">LSG31_18900</name>
</gene>
<keyword evidence="2" id="KW-0966">Cell projection</keyword>
<dbReference type="RefSeq" id="WP_347436610.1">
    <property type="nucleotide sequence ID" value="NZ_CP089291.1"/>
</dbReference>
<evidence type="ECO:0000313" key="2">
    <source>
        <dbReference type="EMBL" id="UOF89914.1"/>
    </source>
</evidence>
<keyword evidence="3" id="KW-1185">Reference proteome</keyword>
<dbReference type="InterPro" id="IPR005186">
    <property type="entry name" value="FlaG"/>
</dbReference>
<evidence type="ECO:0000313" key="3">
    <source>
        <dbReference type="Proteomes" id="UP000830167"/>
    </source>
</evidence>
<organism evidence="2 3">
    <name type="scientific">Fodinisporobacter ferrooxydans</name>
    <dbReference type="NCBI Taxonomy" id="2901836"/>
    <lineage>
        <taxon>Bacteria</taxon>
        <taxon>Bacillati</taxon>
        <taxon>Bacillota</taxon>
        <taxon>Bacilli</taxon>
        <taxon>Bacillales</taxon>
        <taxon>Alicyclobacillaceae</taxon>
        <taxon>Fodinisporobacter</taxon>
    </lineage>
</organism>
<keyword evidence="2" id="KW-0969">Cilium</keyword>
<dbReference type="Gene3D" id="3.30.160.170">
    <property type="entry name" value="FlaG-like"/>
    <property type="match status" value="1"/>
</dbReference>